<feature type="coiled-coil region" evidence="1">
    <location>
        <begin position="1"/>
        <end position="28"/>
    </location>
</feature>
<evidence type="ECO:0000313" key="3">
    <source>
        <dbReference type="Proteomes" id="UP000054018"/>
    </source>
</evidence>
<reference evidence="2 3" key="1">
    <citation type="submission" date="2014-04" db="EMBL/GenBank/DDBJ databases">
        <authorList>
            <consortium name="DOE Joint Genome Institute"/>
            <person name="Kuo A."/>
            <person name="Kohler A."/>
            <person name="Costa M.D."/>
            <person name="Nagy L.G."/>
            <person name="Floudas D."/>
            <person name="Copeland A."/>
            <person name="Barry K.W."/>
            <person name="Cichocki N."/>
            <person name="Veneault-Fourrey C."/>
            <person name="LaButti K."/>
            <person name="Lindquist E.A."/>
            <person name="Lipzen A."/>
            <person name="Lundell T."/>
            <person name="Morin E."/>
            <person name="Murat C."/>
            <person name="Sun H."/>
            <person name="Tunlid A."/>
            <person name="Henrissat B."/>
            <person name="Grigoriev I.V."/>
            <person name="Hibbett D.S."/>
            <person name="Martin F."/>
            <person name="Nordberg H.P."/>
            <person name="Cantor M.N."/>
            <person name="Hua S.X."/>
        </authorList>
    </citation>
    <scope>NUCLEOTIDE SEQUENCE [LARGE SCALE GENOMIC DNA]</scope>
    <source>
        <strain evidence="2 3">441</strain>
    </source>
</reference>
<dbReference type="STRING" id="765257.A0A0D0A6V3"/>
<feature type="coiled-coil region" evidence="1">
    <location>
        <begin position="67"/>
        <end position="189"/>
    </location>
</feature>
<dbReference type="Gene3D" id="1.10.287.1490">
    <property type="match status" value="1"/>
</dbReference>
<reference evidence="3" key="2">
    <citation type="submission" date="2015-01" db="EMBL/GenBank/DDBJ databases">
        <title>Evolutionary Origins and Diversification of the Mycorrhizal Mutualists.</title>
        <authorList>
            <consortium name="DOE Joint Genome Institute"/>
            <consortium name="Mycorrhizal Genomics Consortium"/>
            <person name="Kohler A."/>
            <person name="Kuo A."/>
            <person name="Nagy L.G."/>
            <person name="Floudas D."/>
            <person name="Copeland A."/>
            <person name="Barry K.W."/>
            <person name="Cichocki N."/>
            <person name="Veneault-Fourrey C."/>
            <person name="LaButti K."/>
            <person name="Lindquist E.A."/>
            <person name="Lipzen A."/>
            <person name="Lundell T."/>
            <person name="Morin E."/>
            <person name="Murat C."/>
            <person name="Riley R."/>
            <person name="Ohm R."/>
            <person name="Sun H."/>
            <person name="Tunlid A."/>
            <person name="Henrissat B."/>
            <person name="Grigoriev I.V."/>
            <person name="Hibbett D.S."/>
            <person name="Martin F."/>
        </authorList>
    </citation>
    <scope>NUCLEOTIDE SEQUENCE [LARGE SCALE GENOMIC DNA]</scope>
    <source>
        <strain evidence="3">441</strain>
    </source>
</reference>
<dbReference type="Proteomes" id="UP000054018">
    <property type="component" value="Unassembled WGS sequence"/>
</dbReference>
<accession>A0A0D0A6V3</accession>
<dbReference type="AlphaFoldDB" id="A0A0D0A6V3"/>
<feature type="non-terminal residue" evidence="2">
    <location>
        <position position="1"/>
    </location>
</feature>
<keyword evidence="1" id="KW-0175">Coiled coil</keyword>
<dbReference type="HOGENOM" id="CLU_439803_0_0_1"/>
<feature type="coiled-coil region" evidence="1">
    <location>
        <begin position="513"/>
        <end position="607"/>
    </location>
</feature>
<proteinExistence type="predicted"/>
<name>A0A0D0A6V3_9AGAM</name>
<sequence>VANLQDDLTRAQDELAASQDRYNTLRAQQLDDMSTSDVTRALKDHIQELELRVLRRTEQIGIHQHDIHRLETNMKLHEDRIAEMTSELEVLGAQKEAMVEDCAEARESRDRAIQKLEAAEEDIERLEGLLDQLKRDSEAKLATMSSEVAKLTSERCQLASSAESTEGHIAALELANAEFQAEIQSLRSERTVMDGHLSTTMMQFEALKAQTYAQDLKTREAFVALAILHGAWRSSTRQLQVTSDSRHSLQSQVAVLSQELLSRGQHTDGVEEEVRVLRSQLADSKALSEAATKINEVHEEEIDKLRSEVVGLQSQLEDATRQLSQAHAVLKDRNVTQEEYANVELELEQLKHRLYDADALRKSLDTMAEELAEARRTLDENSVCHAQAEARMAEQIRTMSQRLQDQDAVQNQLEEERMEHDEACRLLRIELDGARAEVHSSQQSYTDLLERHETAIKDLISAKQCLEDKLAGTEERLDALRTEHQQGIIALEEKYRRESDSLSVQLDDRSCELEMLRRQLEAETDARKRAETLFEQEIKAVESQLANATATESEHRRTIAQSRQQLDELHSEVMTLQDERNALQEQITNLEAEIQRLHSLTRHLESRSREGFVQILNSLPRR</sequence>
<feature type="coiled-coil region" evidence="1">
    <location>
        <begin position="288"/>
        <end position="483"/>
    </location>
</feature>
<evidence type="ECO:0000313" key="2">
    <source>
        <dbReference type="EMBL" id="KIK30172.1"/>
    </source>
</evidence>
<evidence type="ECO:0000256" key="1">
    <source>
        <dbReference type="SAM" id="Coils"/>
    </source>
</evidence>
<dbReference type="EMBL" id="KN833687">
    <property type="protein sequence ID" value="KIK30172.1"/>
    <property type="molecule type" value="Genomic_DNA"/>
</dbReference>
<protein>
    <submittedName>
        <fullName evidence="2">Uncharacterized protein</fullName>
    </submittedName>
</protein>
<gene>
    <name evidence="2" type="ORF">PISMIDRAFT_644666</name>
</gene>
<organism evidence="2 3">
    <name type="scientific">Pisolithus microcarpus 441</name>
    <dbReference type="NCBI Taxonomy" id="765257"/>
    <lineage>
        <taxon>Eukaryota</taxon>
        <taxon>Fungi</taxon>
        <taxon>Dikarya</taxon>
        <taxon>Basidiomycota</taxon>
        <taxon>Agaricomycotina</taxon>
        <taxon>Agaricomycetes</taxon>
        <taxon>Agaricomycetidae</taxon>
        <taxon>Boletales</taxon>
        <taxon>Sclerodermatineae</taxon>
        <taxon>Pisolithaceae</taxon>
        <taxon>Pisolithus</taxon>
    </lineage>
</organism>
<keyword evidence="3" id="KW-1185">Reference proteome</keyword>
<dbReference type="OrthoDB" id="10255344at2759"/>